<dbReference type="Proteomes" id="UP001254832">
    <property type="component" value="Unassembled WGS sequence"/>
</dbReference>
<comment type="caution">
    <text evidence="1">The sequence shown here is derived from an EMBL/GenBank/DDBJ whole genome shotgun (WGS) entry which is preliminary data.</text>
</comment>
<evidence type="ECO:0000313" key="2">
    <source>
        <dbReference type="Proteomes" id="UP001254832"/>
    </source>
</evidence>
<name>A0AAP5H7A8_PAEAM</name>
<proteinExistence type="predicted"/>
<dbReference type="AlphaFoldDB" id="A0AAP5H7A8"/>
<organism evidence="1 2">
    <name type="scientific">Paenibacillus amylolyticus</name>
    <dbReference type="NCBI Taxonomy" id="1451"/>
    <lineage>
        <taxon>Bacteria</taxon>
        <taxon>Bacillati</taxon>
        <taxon>Bacillota</taxon>
        <taxon>Bacilli</taxon>
        <taxon>Bacillales</taxon>
        <taxon>Paenibacillaceae</taxon>
        <taxon>Paenibacillus</taxon>
    </lineage>
</organism>
<evidence type="ECO:0000313" key="1">
    <source>
        <dbReference type="EMBL" id="MDR6726073.1"/>
    </source>
</evidence>
<reference evidence="1" key="1">
    <citation type="submission" date="2023-07" db="EMBL/GenBank/DDBJ databases">
        <title>Sorghum-associated microbial communities from plants grown in Nebraska, USA.</title>
        <authorList>
            <person name="Schachtman D."/>
        </authorList>
    </citation>
    <scope>NUCLEOTIDE SEQUENCE</scope>
    <source>
        <strain evidence="1">BE80</strain>
    </source>
</reference>
<gene>
    <name evidence="1" type="ORF">J2W91_004579</name>
</gene>
<accession>A0AAP5H7A8</accession>
<dbReference type="EMBL" id="JAVDTR010000015">
    <property type="protein sequence ID" value="MDR6726073.1"/>
    <property type="molecule type" value="Genomic_DNA"/>
</dbReference>
<dbReference type="RefSeq" id="WP_310143925.1">
    <property type="nucleotide sequence ID" value="NZ_JAVDTR010000015.1"/>
</dbReference>
<protein>
    <submittedName>
        <fullName evidence="1">Uncharacterized protein</fullName>
    </submittedName>
</protein>
<sequence length="91" mass="10954">MLDDSERKIHRILHNYSVGRRRFPSMHELMIKTGRAERDITQTLINLEDKLFIIWDDKRRVESIKLLQGMEQLPKSEPIKPNGNLDYWTNY</sequence>